<geneLocation type="plasmid" evidence="3 4">
    <name>unnamed1</name>
</geneLocation>
<dbReference type="Gene3D" id="2.80.10.50">
    <property type="match status" value="2"/>
</dbReference>
<gene>
    <name evidence="3" type="ORF">HUT09_35975</name>
</gene>
<dbReference type="GO" id="GO:0030246">
    <property type="term" value="F:carbohydrate binding"/>
    <property type="evidence" value="ECO:0007669"/>
    <property type="project" value="UniProtKB-KW"/>
</dbReference>
<protein>
    <submittedName>
        <fullName evidence="3">Ricin-type beta-trefoil lectin domain protein</fullName>
    </submittedName>
</protein>
<reference evidence="3 4" key="1">
    <citation type="submission" date="2020-06" db="EMBL/GenBank/DDBJ databases">
        <title>Genome mining for natural products.</title>
        <authorList>
            <person name="Zhang B."/>
            <person name="Shi J."/>
            <person name="Ge H."/>
        </authorList>
    </citation>
    <scope>NUCLEOTIDE SEQUENCE [LARGE SCALE GENOMIC DNA]</scope>
    <source>
        <strain evidence="3 4">NA06532</strain>
        <plasmid evidence="3 4">unnamed1</plasmid>
    </source>
</reference>
<sequence length="196" mass="21488">MRLFSTVVALTVVAAVAGAPAAIARPAAPSTLTPTNHEDNYLFKNVARGLCLTARDNGSVAAGECDPKALNDLWSAQAWFNTDGSDSPQEEEPTLMIGPRSIDKLHHSDYNACLDNDAQGYVYTNECNPGNDHHRWTRREVHSASVFSSRSAPDRCLSTTADTTSVYTYPCDNTDPRQQWNLFRVLPTGEQIPMES</sequence>
<accession>A0A7H8N0B7</accession>
<organism evidence="3 4">
    <name type="scientific">Streptomyces microflavus</name>
    <name type="common">Streptomyces lipmanii</name>
    <dbReference type="NCBI Taxonomy" id="1919"/>
    <lineage>
        <taxon>Bacteria</taxon>
        <taxon>Bacillati</taxon>
        <taxon>Actinomycetota</taxon>
        <taxon>Actinomycetes</taxon>
        <taxon>Kitasatosporales</taxon>
        <taxon>Streptomycetaceae</taxon>
        <taxon>Streptomyces</taxon>
    </lineage>
</organism>
<name>A0A7H8N0B7_STRMI</name>
<evidence type="ECO:0000313" key="4">
    <source>
        <dbReference type="Proteomes" id="UP000509345"/>
    </source>
</evidence>
<keyword evidence="3" id="KW-0614">Plasmid</keyword>
<dbReference type="Pfam" id="PF00652">
    <property type="entry name" value="Ricin_B_lectin"/>
    <property type="match status" value="1"/>
</dbReference>
<dbReference type="PROSITE" id="PS50231">
    <property type="entry name" value="RICIN_B_LECTIN"/>
    <property type="match status" value="1"/>
</dbReference>
<dbReference type="EMBL" id="CP054927">
    <property type="protein sequence ID" value="QKW47915.1"/>
    <property type="molecule type" value="Genomic_DNA"/>
</dbReference>
<evidence type="ECO:0000259" key="2">
    <source>
        <dbReference type="Pfam" id="PF00652"/>
    </source>
</evidence>
<evidence type="ECO:0000313" key="3">
    <source>
        <dbReference type="EMBL" id="QKW47915.1"/>
    </source>
</evidence>
<proteinExistence type="predicted"/>
<dbReference type="SUPFAM" id="SSF50370">
    <property type="entry name" value="Ricin B-like lectins"/>
    <property type="match status" value="1"/>
</dbReference>
<dbReference type="AlphaFoldDB" id="A0A7H8N0B7"/>
<dbReference type="RefSeq" id="WP_176145787.1">
    <property type="nucleotide sequence ID" value="NZ_CP054927.1"/>
</dbReference>
<dbReference type="InterPro" id="IPR035992">
    <property type="entry name" value="Ricin_B-like_lectins"/>
</dbReference>
<feature type="chain" id="PRO_5028921881" evidence="1">
    <location>
        <begin position="25"/>
        <end position="196"/>
    </location>
</feature>
<dbReference type="GeneID" id="87636666"/>
<evidence type="ECO:0000256" key="1">
    <source>
        <dbReference type="SAM" id="SignalP"/>
    </source>
</evidence>
<feature type="signal peptide" evidence="1">
    <location>
        <begin position="1"/>
        <end position="24"/>
    </location>
</feature>
<keyword evidence="1" id="KW-0732">Signal</keyword>
<keyword evidence="3" id="KW-0430">Lectin</keyword>
<dbReference type="InterPro" id="IPR000772">
    <property type="entry name" value="Ricin_B_lectin"/>
</dbReference>
<feature type="domain" description="Ricin B lectin" evidence="2">
    <location>
        <begin position="107"/>
        <end position="180"/>
    </location>
</feature>
<dbReference type="Proteomes" id="UP000509345">
    <property type="component" value="Plasmid unnamed1"/>
</dbReference>